<feature type="signal peptide" evidence="1">
    <location>
        <begin position="1"/>
        <end position="23"/>
    </location>
</feature>
<comment type="caution">
    <text evidence="2">The sequence shown here is derived from an EMBL/GenBank/DDBJ whole genome shotgun (WGS) entry which is preliminary data.</text>
</comment>
<feature type="chain" id="PRO_5039534268" evidence="1">
    <location>
        <begin position="24"/>
        <end position="298"/>
    </location>
</feature>
<organism evidence="2 3">
    <name type="scientific">Longispora fulva</name>
    <dbReference type="NCBI Taxonomy" id="619741"/>
    <lineage>
        <taxon>Bacteria</taxon>
        <taxon>Bacillati</taxon>
        <taxon>Actinomycetota</taxon>
        <taxon>Actinomycetes</taxon>
        <taxon>Micromonosporales</taxon>
        <taxon>Micromonosporaceae</taxon>
        <taxon>Longispora</taxon>
    </lineage>
</organism>
<dbReference type="PROSITE" id="PS51257">
    <property type="entry name" value="PROKAR_LIPOPROTEIN"/>
    <property type="match status" value="1"/>
</dbReference>
<protein>
    <submittedName>
        <fullName evidence="2">Uncharacterized protein</fullName>
    </submittedName>
</protein>
<reference evidence="2" key="1">
    <citation type="submission" date="2020-11" db="EMBL/GenBank/DDBJ databases">
        <title>Sequencing the genomes of 1000 actinobacteria strains.</title>
        <authorList>
            <person name="Klenk H.-P."/>
        </authorList>
    </citation>
    <scope>NUCLEOTIDE SEQUENCE</scope>
    <source>
        <strain evidence="2">DSM 45356</strain>
    </source>
</reference>
<dbReference type="Proteomes" id="UP000622552">
    <property type="component" value="Unassembled WGS sequence"/>
</dbReference>
<dbReference type="RefSeq" id="WP_197004002.1">
    <property type="nucleotide sequence ID" value="NZ_BONS01000022.1"/>
</dbReference>
<evidence type="ECO:0000313" key="3">
    <source>
        <dbReference type="Proteomes" id="UP000622552"/>
    </source>
</evidence>
<sequence length="298" mass="31332">MSRRRWAAAVALAGALALSGCTSDPNRRPPTESTVPDPAVMVRDMTRKVDAGQLYRDPSGSEAQIAKDAVLRLLDAPATPAGYESAFAGLGFRTVTGTDPVTSRPYLLLLGERGTERSWGAILVDRSVPVSLVVEVPHTGFDLNTDVIGMAEFRARPGAVLLVAGAHRNAAGGLADVAHNDRSLFHALTTALAGRGLPQVQLHGFADESLPDWDVVVSVGAAGVLAQARAVSDALTTAGFDVCRAWERQCGKLEGNNNVQGRAAAQLGQVFVHVEISNSNRGDADSRARIVEALAHAM</sequence>
<gene>
    <name evidence="2" type="ORF">IW245_003293</name>
</gene>
<keyword evidence="3" id="KW-1185">Reference proteome</keyword>
<evidence type="ECO:0000256" key="1">
    <source>
        <dbReference type="SAM" id="SignalP"/>
    </source>
</evidence>
<name>A0A8J7GQJ5_9ACTN</name>
<keyword evidence="1" id="KW-0732">Signal</keyword>
<dbReference type="AlphaFoldDB" id="A0A8J7GQJ5"/>
<accession>A0A8J7GQJ5</accession>
<dbReference type="EMBL" id="JADOUF010000001">
    <property type="protein sequence ID" value="MBG6137099.1"/>
    <property type="molecule type" value="Genomic_DNA"/>
</dbReference>
<evidence type="ECO:0000313" key="2">
    <source>
        <dbReference type="EMBL" id="MBG6137099.1"/>
    </source>
</evidence>
<proteinExistence type="predicted"/>